<gene>
    <name evidence="2" type="ORF">NCTC11227_02244</name>
</gene>
<feature type="transmembrane region" description="Helical" evidence="1">
    <location>
        <begin position="20"/>
        <end position="43"/>
    </location>
</feature>
<dbReference type="Pfam" id="PF05309">
    <property type="entry name" value="TraE"/>
    <property type="match status" value="1"/>
</dbReference>
<dbReference type="AlphaFoldDB" id="A0A378QCT6"/>
<organism evidence="2 3">
    <name type="scientific">Moraxella ovis</name>
    <dbReference type="NCBI Taxonomy" id="29433"/>
    <lineage>
        <taxon>Bacteria</taxon>
        <taxon>Pseudomonadati</taxon>
        <taxon>Pseudomonadota</taxon>
        <taxon>Gammaproteobacteria</taxon>
        <taxon>Moraxellales</taxon>
        <taxon>Moraxellaceae</taxon>
        <taxon>Moraxella</taxon>
    </lineage>
</organism>
<dbReference type="EMBL" id="UGPW01000002">
    <property type="protein sequence ID" value="STY98568.1"/>
    <property type="molecule type" value="Genomic_DNA"/>
</dbReference>
<accession>A0A378QCT6</accession>
<evidence type="ECO:0000313" key="2">
    <source>
        <dbReference type="EMBL" id="STY98568.1"/>
    </source>
</evidence>
<name>A0A378QCT6_9GAMM</name>
<evidence type="ECO:0000313" key="3">
    <source>
        <dbReference type="Proteomes" id="UP000255102"/>
    </source>
</evidence>
<sequence>MNLDAGKKTIAEVKGANRFFKTLLVIFGISNCVLVAMLLWVLMRDNVIITPPVITNKYEIGNSQIGDKYLVDMAEYVITTLRTVNKDNVDYNNGIILKMVDAESLPQLRKNLDAQASRIKREDIMTVWSGSIAEPQIVNKNTVVLSGKLKTYYSDKLVSDDIKDYRIEFGTTGVGRIYVKKVEEVKPEFASAGAN</sequence>
<evidence type="ECO:0000256" key="1">
    <source>
        <dbReference type="SAM" id="Phobius"/>
    </source>
</evidence>
<keyword evidence="1" id="KW-1133">Transmembrane helix</keyword>
<keyword evidence="1" id="KW-0812">Transmembrane</keyword>
<reference evidence="2 3" key="1">
    <citation type="submission" date="2018-06" db="EMBL/GenBank/DDBJ databases">
        <authorList>
            <consortium name="Pathogen Informatics"/>
            <person name="Doyle S."/>
        </authorList>
    </citation>
    <scope>NUCLEOTIDE SEQUENCE [LARGE SCALE GENOMIC DNA]</scope>
    <source>
        <strain evidence="2 3">NCTC11227</strain>
    </source>
</reference>
<dbReference type="InterPro" id="IPR007973">
    <property type="entry name" value="Pilus_assembly_TraE"/>
</dbReference>
<dbReference type="RefSeq" id="WP_063515098.1">
    <property type="nucleotide sequence ID" value="NZ_CP011159.1"/>
</dbReference>
<proteinExistence type="predicted"/>
<keyword evidence="1" id="KW-0472">Membrane</keyword>
<dbReference type="Proteomes" id="UP000255102">
    <property type="component" value="Unassembled WGS sequence"/>
</dbReference>
<protein>
    <submittedName>
        <fullName evidence="2">Conjugal transfer pilus assembly protein TraE</fullName>
    </submittedName>
</protein>